<keyword evidence="1" id="KW-0472">Membrane</keyword>
<dbReference type="EMBL" id="MHMR01000026">
    <property type="protein sequence ID" value="OGZ30220.1"/>
    <property type="molecule type" value="Genomic_DNA"/>
</dbReference>
<keyword evidence="1" id="KW-0812">Transmembrane</keyword>
<gene>
    <name evidence="2" type="ORF">A3J00_00975</name>
</gene>
<dbReference type="AlphaFoldDB" id="A0A1G2EXV5"/>
<organism evidence="2 3">
    <name type="scientific">Candidatus Niyogibacteria bacterium RIFCSPLOWO2_02_FULL_45_13</name>
    <dbReference type="NCBI Taxonomy" id="1801725"/>
    <lineage>
        <taxon>Bacteria</taxon>
        <taxon>Candidatus Niyogiibacteriota</taxon>
    </lineage>
</organism>
<dbReference type="STRING" id="1801725.A3J00_00975"/>
<protein>
    <submittedName>
        <fullName evidence="2">Uncharacterized protein</fullName>
    </submittedName>
</protein>
<comment type="caution">
    <text evidence="2">The sequence shown here is derived from an EMBL/GenBank/DDBJ whole genome shotgun (WGS) entry which is preliminary data.</text>
</comment>
<feature type="transmembrane region" description="Helical" evidence="1">
    <location>
        <begin position="38"/>
        <end position="55"/>
    </location>
</feature>
<accession>A0A1G2EXV5</accession>
<reference evidence="2 3" key="1">
    <citation type="journal article" date="2016" name="Nat. Commun.">
        <title>Thousands of microbial genomes shed light on interconnected biogeochemical processes in an aquifer system.</title>
        <authorList>
            <person name="Anantharaman K."/>
            <person name="Brown C.T."/>
            <person name="Hug L.A."/>
            <person name="Sharon I."/>
            <person name="Castelle C.J."/>
            <person name="Probst A.J."/>
            <person name="Thomas B.C."/>
            <person name="Singh A."/>
            <person name="Wilkins M.J."/>
            <person name="Karaoz U."/>
            <person name="Brodie E.L."/>
            <person name="Williams K.H."/>
            <person name="Hubbard S.S."/>
            <person name="Banfield J.F."/>
        </authorList>
    </citation>
    <scope>NUCLEOTIDE SEQUENCE [LARGE SCALE GENOMIC DNA]</scope>
</reference>
<dbReference type="Proteomes" id="UP000178428">
    <property type="component" value="Unassembled WGS sequence"/>
</dbReference>
<evidence type="ECO:0000313" key="3">
    <source>
        <dbReference type="Proteomes" id="UP000178428"/>
    </source>
</evidence>
<evidence type="ECO:0000313" key="2">
    <source>
        <dbReference type="EMBL" id="OGZ30220.1"/>
    </source>
</evidence>
<name>A0A1G2EXV5_9BACT</name>
<keyword evidence="1" id="KW-1133">Transmembrane helix</keyword>
<sequence>MDEESKKLLLENIEISKKTLEEVRKIERRLFWQRIFKIARWAVIIAFVAVGLWQIQPYIDILLASYQNIGNTVGNFQEIIKGLPK</sequence>
<evidence type="ECO:0000256" key="1">
    <source>
        <dbReference type="SAM" id="Phobius"/>
    </source>
</evidence>
<proteinExistence type="predicted"/>